<sequence length="108" mass="12151">MWLALTFLLGRGSRSLHSSPSYCETECRLSCLLMKVALPASYILYETVYTSRKQMKSFNLSTECVCSLVKLGSVDLLHFSISMDTTGKVDYKCFRSVQTVSKLLMQSS</sequence>
<reference evidence="2" key="1">
    <citation type="submission" date="2019-12" db="EMBL/GenBank/DDBJ databases">
        <title>An insight into the sialome of adult female Ixodes ricinus ticks feeding for 6 days.</title>
        <authorList>
            <person name="Perner J."/>
            <person name="Ribeiro J.M.C."/>
        </authorList>
    </citation>
    <scope>NUCLEOTIDE SEQUENCE</scope>
    <source>
        <strain evidence="2">Semi-engorged</strain>
        <tissue evidence="2">Salivary glands</tissue>
    </source>
</reference>
<organism evidence="2">
    <name type="scientific">Ixodes ricinus</name>
    <name type="common">Common tick</name>
    <name type="synonym">Acarus ricinus</name>
    <dbReference type="NCBI Taxonomy" id="34613"/>
    <lineage>
        <taxon>Eukaryota</taxon>
        <taxon>Metazoa</taxon>
        <taxon>Ecdysozoa</taxon>
        <taxon>Arthropoda</taxon>
        <taxon>Chelicerata</taxon>
        <taxon>Arachnida</taxon>
        <taxon>Acari</taxon>
        <taxon>Parasitiformes</taxon>
        <taxon>Ixodida</taxon>
        <taxon>Ixodoidea</taxon>
        <taxon>Ixodidae</taxon>
        <taxon>Ixodinae</taxon>
        <taxon>Ixodes</taxon>
    </lineage>
</organism>
<evidence type="ECO:0000313" key="2">
    <source>
        <dbReference type="EMBL" id="MXU89523.1"/>
    </source>
</evidence>
<feature type="signal peptide" evidence="1">
    <location>
        <begin position="1"/>
        <end position="18"/>
    </location>
</feature>
<keyword evidence="1" id="KW-0732">Signal</keyword>
<proteinExistence type="predicted"/>
<name>A0A6B0UIR6_IXORI</name>
<dbReference type="EMBL" id="GIFC01007440">
    <property type="protein sequence ID" value="MXU89523.1"/>
    <property type="molecule type" value="Transcribed_RNA"/>
</dbReference>
<dbReference type="AlphaFoldDB" id="A0A6B0UIR6"/>
<feature type="chain" id="PRO_5025463271" evidence="1">
    <location>
        <begin position="19"/>
        <end position="108"/>
    </location>
</feature>
<evidence type="ECO:0000256" key="1">
    <source>
        <dbReference type="SAM" id="SignalP"/>
    </source>
</evidence>
<protein>
    <submittedName>
        <fullName evidence="2">Putative secreted protein</fullName>
    </submittedName>
</protein>
<accession>A0A6B0UIR6</accession>